<feature type="transmembrane region" description="Helical" evidence="2">
    <location>
        <begin position="133"/>
        <end position="155"/>
    </location>
</feature>
<keyword evidence="2" id="KW-0472">Membrane</keyword>
<dbReference type="AlphaFoldDB" id="A0AAD7B8H6"/>
<dbReference type="EMBL" id="JARKIF010000027">
    <property type="protein sequence ID" value="KAJ7614029.1"/>
    <property type="molecule type" value="Genomic_DNA"/>
</dbReference>
<reference evidence="3" key="1">
    <citation type="submission" date="2023-03" db="EMBL/GenBank/DDBJ databases">
        <title>Massive genome expansion in bonnet fungi (Mycena s.s.) driven by repeated elements and novel gene families across ecological guilds.</title>
        <authorList>
            <consortium name="Lawrence Berkeley National Laboratory"/>
            <person name="Harder C.B."/>
            <person name="Miyauchi S."/>
            <person name="Viragh M."/>
            <person name="Kuo A."/>
            <person name="Thoen E."/>
            <person name="Andreopoulos B."/>
            <person name="Lu D."/>
            <person name="Skrede I."/>
            <person name="Drula E."/>
            <person name="Henrissat B."/>
            <person name="Morin E."/>
            <person name="Kohler A."/>
            <person name="Barry K."/>
            <person name="LaButti K."/>
            <person name="Morin E."/>
            <person name="Salamov A."/>
            <person name="Lipzen A."/>
            <person name="Mereny Z."/>
            <person name="Hegedus B."/>
            <person name="Baldrian P."/>
            <person name="Stursova M."/>
            <person name="Weitz H."/>
            <person name="Taylor A."/>
            <person name="Grigoriev I.V."/>
            <person name="Nagy L.G."/>
            <person name="Martin F."/>
            <person name="Kauserud H."/>
        </authorList>
    </citation>
    <scope>NUCLEOTIDE SEQUENCE</scope>
    <source>
        <strain evidence="3">9284</strain>
    </source>
</reference>
<feature type="transmembrane region" description="Helical" evidence="2">
    <location>
        <begin position="81"/>
        <end position="100"/>
    </location>
</feature>
<keyword evidence="2" id="KW-1133">Transmembrane helix</keyword>
<proteinExistence type="predicted"/>
<comment type="caution">
    <text evidence="3">The sequence shown here is derived from an EMBL/GenBank/DDBJ whole genome shotgun (WGS) entry which is preliminary data.</text>
</comment>
<evidence type="ECO:0000256" key="2">
    <source>
        <dbReference type="SAM" id="Phobius"/>
    </source>
</evidence>
<keyword evidence="4" id="KW-1185">Reference proteome</keyword>
<accession>A0AAD7B8H6</accession>
<sequence>MESHLYTFRKRCRNFRSCQHDSRLPSAQRRLYTSMSSAGPPIQSKRLGVYRIVTEKYSVNNQWSKKASQGLRTLLRLTNDIYDTAGPWSFFLMLILTVWVDVFDRTVGLHLVGRVLAVIEEGLKAGRVDGTTLAWAVALRMVGLGLATGLGYWGARLRMKMDSRFEAKMQEFVLKSAFLLHPLFHTDFSQKPSSRRTSLVSQRTSAQAKPLSKSHIRLSYKSSEHSPSHWVRRSSSATSFASCAPRATDPSSRSYA</sequence>
<feature type="region of interest" description="Disordered" evidence="1">
    <location>
        <begin position="210"/>
        <end position="256"/>
    </location>
</feature>
<evidence type="ECO:0000256" key="1">
    <source>
        <dbReference type="SAM" id="MobiDB-lite"/>
    </source>
</evidence>
<protein>
    <submittedName>
        <fullName evidence="3">Uncharacterized protein</fullName>
    </submittedName>
</protein>
<dbReference type="Proteomes" id="UP001221142">
    <property type="component" value="Unassembled WGS sequence"/>
</dbReference>
<evidence type="ECO:0000313" key="4">
    <source>
        <dbReference type="Proteomes" id="UP001221142"/>
    </source>
</evidence>
<name>A0AAD7B8H6_9AGAR</name>
<gene>
    <name evidence="3" type="ORF">FB45DRAFT_260850</name>
</gene>
<keyword evidence="2" id="KW-0812">Transmembrane</keyword>
<evidence type="ECO:0000313" key="3">
    <source>
        <dbReference type="EMBL" id="KAJ7614029.1"/>
    </source>
</evidence>
<organism evidence="3 4">
    <name type="scientific">Roridomyces roridus</name>
    <dbReference type="NCBI Taxonomy" id="1738132"/>
    <lineage>
        <taxon>Eukaryota</taxon>
        <taxon>Fungi</taxon>
        <taxon>Dikarya</taxon>
        <taxon>Basidiomycota</taxon>
        <taxon>Agaricomycotina</taxon>
        <taxon>Agaricomycetes</taxon>
        <taxon>Agaricomycetidae</taxon>
        <taxon>Agaricales</taxon>
        <taxon>Marasmiineae</taxon>
        <taxon>Mycenaceae</taxon>
        <taxon>Roridomyces</taxon>
    </lineage>
</organism>